<dbReference type="InterPro" id="IPR014729">
    <property type="entry name" value="Rossmann-like_a/b/a_fold"/>
</dbReference>
<evidence type="ECO:0000313" key="4">
    <source>
        <dbReference type="EMBL" id="EFA83709.1"/>
    </source>
</evidence>
<dbReference type="GeneID" id="31358299"/>
<dbReference type="FunCoup" id="D3B311">
    <property type="interactions" value="505"/>
</dbReference>
<feature type="region of interest" description="Disordered" evidence="1">
    <location>
        <begin position="39"/>
        <end position="128"/>
    </location>
</feature>
<keyword evidence="2" id="KW-0812">Transmembrane</keyword>
<dbReference type="PANTHER" id="PTHR30336">
    <property type="entry name" value="INNER MEMBRANE PROTEIN, PROBABLE PERMEASE"/>
    <property type="match status" value="1"/>
</dbReference>
<dbReference type="InterPro" id="IPR029063">
    <property type="entry name" value="SAM-dependent_MTases_sf"/>
</dbReference>
<dbReference type="RefSeq" id="XP_020435826.1">
    <property type="nucleotide sequence ID" value="XM_020573754.1"/>
</dbReference>
<dbReference type="GO" id="GO:0005886">
    <property type="term" value="C:plasma membrane"/>
    <property type="evidence" value="ECO:0007669"/>
    <property type="project" value="TreeGrafter"/>
</dbReference>
<keyword evidence="2" id="KW-0472">Membrane</keyword>
<dbReference type="Gene3D" id="3.40.50.150">
    <property type="entry name" value="Vaccinia Virus protein VP39"/>
    <property type="match status" value="1"/>
</dbReference>
<feature type="transmembrane region" description="Helical" evidence="2">
    <location>
        <begin position="20"/>
        <end position="37"/>
    </location>
</feature>
<dbReference type="InterPro" id="IPR003848">
    <property type="entry name" value="DUF218"/>
</dbReference>
<reference evidence="4 5" key="1">
    <citation type="journal article" date="2011" name="Genome Res.">
        <title>Phylogeny-wide analysis of social amoeba genomes highlights ancient origins for complex intercellular communication.</title>
        <authorList>
            <person name="Heidel A.J."/>
            <person name="Lawal H.M."/>
            <person name="Felder M."/>
            <person name="Schilde C."/>
            <person name="Helps N.R."/>
            <person name="Tunggal B."/>
            <person name="Rivero F."/>
            <person name="John U."/>
            <person name="Schleicher M."/>
            <person name="Eichinger L."/>
            <person name="Platzer M."/>
            <person name="Noegel A.A."/>
            <person name="Schaap P."/>
            <person name="Gloeckner G."/>
        </authorList>
    </citation>
    <scope>NUCLEOTIDE SEQUENCE [LARGE SCALE GENOMIC DNA]</scope>
    <source>
        <strain evidence="5">ATCC 26659 / Pp 5 / PN500</strain>
    </source>
</reference>
<name>D3B311_HETP5</name>
<dbReference type="CDD" id="cd06259">
    <property type="entry name" value="YdcF-like"/>
    <property type="match status" value="1"/>
</dbReference>
<feature type="domain" description="DUF218" evidence="3">
    <location>
        <begin position="133"/>
        <end position="278"/>
    </location>
</feature>
<proteinExistence type="predicted"/>
<dbReference type="Gene3D" id="3.40.50.620">
    <property type="entry name" value="HUPs"/>
    <property type="match status" value="1"/>
</dbReference>
<feature type="compositionally biased region" description="Low complexity" evidence="1">
    <location>
        <begin position="90"/>
        <end position="105"/>
    </location>
</feature>
<organism evidence="4 5">
    <name type="scientific">Heterostelium pallidum (strain ATCC 26659 / Pp 5 / PN500)</name>
    <name type="common">Cellular slime mold</name>
    <name type="synonym">Polysphondylium pallidum</name>
    <dbReference type="NCBI Taxonomy" id="670386"/>
    <lineage>
        <taxon>Eukaryota</taxon>
        <taxon>Amoebozoa</taxon>
        <taxon>Evosea</taxon>
        <taxon>Eumycetozoa</taxon>
        <taxon>Dictyostelia</taxon>
        <taxon>Acytosteliales</taxon>
        <taxon>Acytosteliaceae</taxon>
        <taxon>Heterostelium</taxon>
    </lineage>
</organism>
<dbReference type="InParanoid" id="D3B311"/>
<keyword evidence="5" id="KW-1185">Reference proteome</keyword>
<comment type="caution">
    <text evidence="4">The sequence shown here is derived from an EMBL/GenBank/DDBJ whole genome shotgun (WGS) entry which is preliminary data.</text>
</comment>
<sequence>MRRYNNSSSRFGISRNKITILVGVVLFLYLTSFWNFSSNNNSSSNNNNSNVKPESVDVTEKPTRHPSNPPTQPPHTKTPIEQYDSDNNADHYANNNNNDNNQNSNDKADVNYIPIDIDSDSPSTKRSDNHDVAIVTLGYTLHSDGMPSKILKDRVSTAVDAYVQLVNTGSNPLLIFSGKGKTGNNELDEYEYKSEAAAMKDLALALDDKVLESSIYLDLTSTNTAENALNTLGRLESDGISRVYVVTSDFHMLRAQYTFQTVFPAHIEVSFHSTPTSEKVQQLNAKQERALMESSQKDLENLGILAGATETGYHPLRNLPRWRMIEREIEMDSKNLRVIPENAKAVDYGSNHGYFSVNLAQKLPNVLVMSLEGEAIGEYSKAHEAHEAKMKELEINNNYLCKTTIKSSMFKELVTKKHVYEYQLCLSVFHWFGMKTREQFEEVLMNHLMNGKTTFIELPEAIHYEGYAQHAAKDINVWYAGRTEDQIFNDIRTRYQLNMTWKTLGALLHDNKTVRKVIRVDVRHQDRDPLEVSDLETVYACRANSIKV</sequence>
<dbReference type="InterPro" id="IPR051599">
    <property type="entry name" value="Cell_Envelope_Assoc"/>
</dbReference>
<dbReference type="AlphaFoldDB" id="D3B311"/>
<gene>
    <name evidence="4" type="ORF">PPL_02776</name>
</gene>
<dbReference type="EMBL" id="ADBJ01000010">
    <property type="protein sequence ID" value="EFA83709.1"/>
    <property type="molecule type" value="Genomic_DNA"/>
</dbReference>
<dbReference type="Proteomes" id="UP000001396">
    <property type="component" value="Unassembled WGS sequence"/>
</dbReference>
<dbReference type="OMA" id="WRMIERE"/>
<feature type="compositionally biased region" description="Low complexity" evidence="1">
    <location>
        <begin position="39"/>
        <end position="50"/>
    </location>
</feature>
<dbReference type="Pfam" id="PF02698">
    <property type="entry name" value="DUF218"/>
    <property type="match status" value="1"/>
</dbReference>
<accession>D3B311</accession>
<evidence type="ECO:0000256" key="2">
    <source>
        <dbReference type="SAM" id="Phobius"/>
    </source>
</evidence>
<evidence type="ECO:0000313" key="5">
    <source>
        <dbReference type="Proteomes" id="UP000001396"/>
    </source>
</evidence>
<evidence type="ECO:0000259" key="3">
    <source>
        <dbReference type="Pfam" id="PF02698"/>
    </source>
</evidence>
<evidence type="ECO:0000256" key="1">
    <source>
        <dbReference type="SAM" id="MobiDB-lite"/>
    </source>
</evidence>
<dbReference type="PANTHER" id="PTHR30336:SF20">
    <property type="entry name" value="DUF218 DOMAIN-CONTAINING PROTEIN"/>
    <property type="match status" value="1"/>
</dbReference>
<feature type="compositionally biased region" description="Basic and acidic residues" evidence="1">
    <location>
        <begin position="54"/>
        <end position="63"/>
    </location>
</feature>
<keyword evidence="2" id="KW-1133">Transmembrane helix</keyword>
<protein>
    <recommendedName>
        <fullName evidence="3">DUF218 domain-containing protein</fullName>
    </recommendedName>
</protein>